<keyword evidence="8" id="KW-0732">Signal</keyword>
<dbReference type="SMART" id="SM00469">
    <property type="entry name" value="WIF"/>
    <property type="match status" value="1"/>
</dbReference>
<dbReference type="EMBL" id="DS231866">
    <property type="protein sequence ID" value="EDS40530.1"/>
    <property type="molecule type" value="Genomic_DNA"/>
</dbReference>
<proteinExistence type="predicted"/>
<feature type="domain" description="WIF" evidence="19">
    <location>
        <begin position="1"/>
        <end position="124"/>
    </location>
</feature>
<dbReference type="FunFam" id="3.30.200.20:FF:000502">
    <property type="entry name" value="Tyrosine-protein kinase Drl"/>
    <property type="match status" value="1"/>
</dbReference>
<dbReference type="InterPro" id="IPR000719">
    <property type="entry name" value="Prot_kinase_dom"/>
</dbReference>
<dbReference type="InParanoid" id="B0W9W3"/>
<evidence type="ECO:0000256" key="2">
    <source>
        <dbReference type="ARBA" id="ARBA00011902"/>
    </source>
</evidence>
<dbReference type="KEGG" id="cqu:CpipJ_CPIJ003860"/>
<dbReference type="PROSITE" id="PS50814">
    <property type="entry name" value="WIF"/>
    <property type="match status" value="1"/>
</dbReference>
<dbReference type="GO" id="GO:0043235">
    <property type="term" value="C:receptor complex"/>
    <property type="evidence" value="ECO:0007669"/>
    <property type="project" value="TreeGrafter"/>
</dbReference>
<keyword evidence="15" id="KW-0675">Receptor</keyword>
<gene>
    <name evidence="20" type="ORF">CpipJ_CPIJ003860</name>
</gene>
<keyword evidence="4" id="KW-1003">Cell membrane</keyword>
<reference evidence="20" key="1">
    <citation type="submission" date="2007-03" db="EMBL/GenBank/DDBJ databases">
        <title>Annotation of Culex pipiens quinquefasciatus.</title>
        <authorList>
            <consortium name="The Broad Institute Genome Sequencing Platform"/>
            <person name="Atkinson P.W."/>
            <person name="Hemingway J."/>
            <person name="Christensen B.M."/>
            <person name="Higgs S."/>
            <person name="Kodira C."/>
            <person name="Hannick L."/>
            <person name="Megy K."/>
            <person name="O'Leary S."/>
            <person name="Pearson M."/>
            <person name="Haas B.J."/>
            <person name="Mauceli E."/>
            <person name="Wortman J.R."/>
            <person name="Lee N.H."/>
            <person name="Guigo R."/>
            <person name="Stanke M."/>
            <person name="Alvarado L."/>
            <person name="Amedeo P."/>
            <person name="Antoine C.H."/>
            <person name="Arensburger P."/>
            <person name="Bidwell S.L."/>
            <person name="Crawford M."/>
            <person name="Camaro F."/>
            <person name="Devon K."/>
            <person name="Engels R."/>
            <person name="Hammond M."/>
            <person name="Howarth C."/>
            <person name="Koehrsen M."/>
            <person name="Lawson D."/>
            <person name="Montgomery P."/>
            <person name="Nene V."/>
            <person name="Nusbaum C."/>
            <person name="Puiu D."/>
            <person name="Romero-Severson J."/>
            <person name="Severson D.W."/>
            <person name="Shumway M."/>
            <person name="Sisk P."/>
            <person name="Stolte C."/>
            <person name="Zeng Q."/>
            <person name="Eisenstadt E."/>
            <person name="Fraser-Liggett C."/>
            <person name="Strausberg R."/>
            <person name="Galagan J."/>
            <person name="Birren B."/>
            <person name="Collins F.H."/>
        </authorList>
    </citation>
    <scope>NUCLEOTIDE SEQUENCE [LARGE SCALE GENOMIC DNA]</scope>
    <source>
        <strain evidence="20">JHB</strain>
    </source>
</reference>
<dbReference type="PANTHER" id="PTHR24416:SF349">
    <property type="entry name" value="TYROSINE-PROTEIN KINASE RYK"/>
    <property type="match status" value="1"/>
</dbReference>
<organism>
    <name type="scientific">Culex quinquefasciatus</name>
    <name type="common">Southern house mosquito</name>
    <name type="synonym">Culex pungens</name>
    <dbReference type="NCBI Taxonomy" id="7176"/>
    <lineage>
        <taxon>Eukaryota</taxon>
        <taxon>Metazoa</taxon>
        <taxon>Ecdysozoa</taxon>
        <taxon>Arthropoda</taxon>
        <taxon>Hexapoda</taxon>
        <taxon>Insecta</taxon>
        <taxon>Pterygota</taxon>
        <taxon>Neoptera</taxon>
        <taxon>Endopterygota</taxon>
        <taxon>Diptera</taxon>
        <taxon>Nematocera</taxon>
        <taxon>Culicoidea</taxon>
        <taxon>Culicidae</taxon>
        <taxon>Culicinae</taxon>
        <taxon>Culicini</taxon>
        <taxon>Culex</taxon>
        <taxon>Culex</taxon>
    </lineage>
</organism>
<keyword evidence="3" id="KW-0217">Developmental protein</keyword>
<evidence type="ECO:0000256" key="3">
    <source>
        <dbReference type="ARBA" id="ARBA00022473"/>
    </source>
</evidence>
<dbReference type="PROSITE" id="PS00109">
    <property type="entry name" value="PROTEIN_KINASE_TYR"/>
    <property type="match status" value="1"/>
</dbReference>
<evidence type="ECO:0000256" key="6">
    <source>
        <dbReference type="ARBA" id="ARBA00022679"/>
    </source>
</evidence>
<dbReference type="PhylomeDB" id="B0W9W3"/>
<dbReference type="PRINTS" id="PR00109">
    <property type="entry name" value="TYRKINASE"/>
</dbReference>
<dbReference type="EC" id="2.7.10.1" evidence="2"/>
<dbReference type="Gene3D" id="1.10.510.10">
    <property type="entry name" value="Transferase(Phosphotransferase) domain 1"/>
    <property type="match status" value="1"/>
</dbReference>
<dbReference type="GO" id="GO:0051897">
    <property type="term" value="P:positive regulation of phosphatidylinositol 3-kinase/protein kinase B signal transduction"/>
    <property type="evidence" value="ECO:0007669"/>
    <property type="project" value="TreeGrafter"/>
</dbReference>
<protein>
    <recommendedName>
        <fullName evidence="2">receptor protein-tyrosine kinase</fullName>
        <ecNumber evidence="2">2.7.10.1</ecNumber>
    </recommendedName>
</protein>
<dbReference type="InterPro" id="IPR038677">
    <property type="entry name" value="WIF_sf"/>
</dbReference>
<evidence type="ECO:0000259" key="18">
    <source>
        <dbReference type="PROSITE" id="PS50011"/>
    </source>
</evidence>
<evidence type="ECO:0000259" key="19">
    <source>
        <dbReference type="PROSITE" id="PS50814"/>
    </source>
</evidence>
<keyword evidence="10 20" id="KW-0418">Kinase</keyword>
<evidence type="ECO:0000256" key="5">
    <source>
        <dbReference type="ARBA" id="ARBA00022553"/>
    </source>
</evidence>
<keyword evidence="9" id="KW-0547">Nucleotide-binding</keyword>
<evidence type="ECO:0000256" key="10">
    <source>
        <dbReference type="ARBA" id="ARBA00022777"/>
    </source>
</evidence>
<keyword evidence="7 17" id="KW-0812">Transmembrane</keyword>
<dbReference type="GO" id="GO:0005886">
    <property type="term" value="C:plasma membrane"/>
    <property type="evidence" value="ECO:0007669"/>
    <property type="project" value="UniProtKB-SubCell"/>
</dbReference>
<dbReference type="OrthoDB" id="535945at2759"/>
<dbReference type="FunCoup" id="B0W9W3">
    <property type="interactions" value="152"/>
</dbReference>
<dbReference type="FunFam" id="2.60.40.2170:FF:000005">
    <property type="entry name" value="tyrosine-protein kinase Drl"/>
    <property type="match status" value="1"/>
</dbReference>
<dbReference type="PANTHER" id="PTHR24416">
    <property type="entry name" value="TYROSINE-PROTEIN KINASE RECEPTOR"/>
    <property type="match status" value="1"/>
</dbReference>
<dbReference type="InterPro" id="IPR001245">
    <property type="entry name" value="Ser-Thr/Tyr_kinase_cat_dom"/>
</dbReference>
<dbReference type="VEuPathDB" id="VectorBase:CQUJHB004520"/>
<dbReference type="Gene3D" id="3.30.200.20">
    <property type="entry name" value="Phosphorylase Kinase, domain 1"/>
    <property type="match status" value="1"/>
</dbReference>
<dbReference type="GO" id="GO:0010976">
    <property type="term" value="P:positive regulation of neuron projection development"/>
    <property type="evidence" value="ECO:0007669"/>
    <property type="project" value="TreeGrafter"/>
</dbReference>
<evidence type="ECO:0000256" key="17">
    <source>
        <dbReference type="SAM" id="Phobius"/>
    </source>
</evidence>
<name>B0W9W3_CULQU</name>
<dbReference type="InterPro" id="IPR003306">
    <property type="entry name" value="WIF"/>
</dbReference>
<dbReference type="STRING" id="7176.B0W9W3"/>
<keyword evidence="6" id="KW-0808">Transferase</keyword>
<keyword evidence="16" id="KW-0325">Glycoprotein</keyword>
<feature type="domain" description="Protein kinase" evidence="18">
    <location>
        <begin position="248"/>
        <end position="507"/>
    </location>
</feature>
<dbReference type="InterPro" id="IPR008266">
    <property type="entry name" value="Tyr_kinase_AS"/>
</dbReference>
<dbReference type="HOGENOM" id="CLU_000288_7_36_1"/>
<dbReference type="GO" id="GO:0007435">
    <property type="term" value="P:salivary gland morphogenesis"/>
    <property type="evidence" value="ECO:0007669"/>
    <property type="project" value="UniProtKB-ARBA"/>
</dbReference>
<evidence type="ECO:0000256" key="1">
    <source>
        <dbReference type="ARBA" id="ARBA00004162"/>
    </source>
</evidence>
<sequence>MRSCGLSAELYYVRDGQVNEYALHFTVPVPATVQDISFTWQALNGKPLPYKISIVTSDPLVLPKPAMNISRAGEIPTQIETFSIMLKCAGREAAEVEVTITIEVTLNRATGNATELVFRRKKICLANEHPDANQPDPYLLETVTHTQNGLITLIIGGILAIALVLILISIAYCARGPMKRKPHHAQPIRTSSFQRLQTHPPSAPSSIVSPPSIAPTIATLSRNKIYANAEPEELQRRISELTVQRCRVRLSSLLQEGTFGRVYRGSYNDSQEVLVKTVGPHASQMQVSLLLQEGMSLYGAQHPGILSVLGVSIEDHTAPFLLYQAPDNMRNLKIFLQEPVARTMTTIQIVKIQLQLAQAIGHLHSHGVIHKDIAARNCVIDDQLRVKLADNSLSRDLFPGDYYCLGDSENRPIKWLALEAIQYKQFSEASDTWAFGVLMWELCTLARQPYAEVDPFEMEHYLRDGYRLSQPINCPDELFAIIAYCWTMLPMERPSFERLQICLQDFYAQLTRVSSAVAVVPPTPPIPTPPKLPPQQQQQQRFYMLPTPRALSLSFSLRVKNRHNEFVSGSRKFHQKGGHHDSNDNHIYECPPEVVATPVATILATQTLPAPGKAYA</sequence>
<dbReference type="Pfam" id="PF07714">
    <property type="entry name" value="PK_Tyr_Ser-Thr"/>
    <property type="match status" value="1"/>
</dbReference>
<evidence type="ECO:0000256" key="14">
    <source>
        <dbReference type="ARBA" id="ARBA00023137"/>
    </source>
</evidence>
<evidence type="ECO:0000256" key="11">
    <source>
        <dbReference type="ARBA" id="ARBA00022840"/>
    </source>
</evidence>
<evidence type="ECO:0000256" key="8">
    <source>
        <dbReference type="ARBA" id="ARBA00022729"/>
    </source>
</evidence>
<feature type="transmembrane region" description="Helical" evidence="17">
    <location>
        <begin position="150"/>
        <end position="174"/>
    </location>
</feature>
<dbReference type="GO" id="GO:0007169">
    <property type="term" value="P:cell surface receptor protein tyrosine kinase signaling pathway"/>
    <property type="evidence" value="ECO:0007669"/>
    <property type="project" value="TreeGrafter"/>
</dbReference>
<keyword evidence="12 17" id="KW-1133">Transmembrane helix</keyword>
<dbReference type="GO" id="GO:0007411">
    <property type="term" value="P:axon guidance"/>
    <property type="evidence" value="ECO:0007669"/>
    <property type="project" value="UniProtKB-ARBA"/>
</dbReference>
<dbReference type="InterPro" id="IPR050122">
    <property type="entry name" value="RTK"/>
</dbReference>
<dbReference type="AlphaFoldDB" id="B0W9W3"/>
<evidence type="ECO:0000313" key="20">
    <source>
        <dbReference type="EMBL" id="EDS40530.1"/>
    </source>
</evidence>
<keyword evidence="13 17" id="KW-0472">Membrane</keyword>
<dbReference type="InterPro" id="IPR011009">
    <property type="entry name" value="Kinase-like_dom_sf"/>
</dbReference>
<dbReference type="GO" id="GO:0005524">
    <property type="term" value="F:ATP binding"/>
    <property type="evidence" value="ECO:0007669"/>
    <property type="project" value="UniProtKB-KW"/>
</dbReference>
<keyword evidence="14" id="KW-0829">Tyrosine-protein kinase</keyword>
<dbReference type="eggNOG" id="KOG1024">
    <property type="taxonomic scope" value="Eukaryota"/>
</dbReference>
<dbReference type="SUPFAM" id="SSF56112">
    <property type="entry name" value="Protein kinase-like (PK-like)"/>
    <property type="match status" value="1"/>
</dbReference>
<dbReference type="GO" id="GO:0004714">
    <property type="term" value="F:transmembrane receptor protein tyrosine kinase activity"/>
    <property type="evidence" value="ECO:0007669"/>
    <property type="project" value="UniProtKB-EC"/>
</dbReference>
<keyword evidence="11" id="KW-0067">ATP-binding</keyword>
<dbReference type="Pfam" id="PF02019">
    <property type="entry name" value="WIF"/>
    <property type="match status" value="1"/>
</dbReference>
<evidence type="ECO:0000256" key="16">
    <source>
        <dbReference type="ARBA" id="ARBA00023180"/>
    </source>
</evidence>
<dbReference type="FunFam" id="1.10.510.10:FF:000165">
    <property type="entry name" value="Tyrosine-protein kinase RYK"/>
    <property type="match status" value="1"/>
</dbReference>
<evidence type="ECO:0000256" key="13">
    <source>
        <dbReference type="ARBA" id="ARBA00023136"/>
    </source>
</evidence>
<evidence type="ECO:0000256" key="9">
    <source>
        <dbReference type="ARBA" id="ARBA00022741"/>
    </source>
</evidence>
<evidence type="ECO:0000256" key="12">
    <source>
        <dbReference type="ARBA" id="ARBA00022989"/>
    </source>
</evidence>
<keyword evidence="5" id="KW-0597">Phosphoprotein</keyword>
<evidence type="ECO:0000256" key="15">
    <source>
        <dbReference type="ARBA" id="ARBA00023170"/>
    </source>
</evidence>
<dbReference type="OMA" id="YCWAMSA"/>
<evidence type="ECO:0000256" key="4">
    <source>
        <dbReference type="ARBA" id="ARBA00022475"/>
    </source>
</evidence>
<evidence type="ECO:0000256" key="7">
    <source>
        <dbReference type="ARBA" id="ARBA00022692"/>
    </source>
</evidence>
<dbReference type="Gene3D" id="2.60.40.2170">
    <property type="entry name" value="Wnt, WIF domain"/>
    <property type="match status" value="1"/>
</dbReference>
<dbReference type="GO" id="GO:0046982">
    <property type="term" value="F:protein heterodimerization activity"/>
    <property type="evidence" value="ECO:0007669"/>
    <property type="project" value="UniProtKB-ARBA"/>
</dbReference>
<dbReference type="PROSITE" id="PS50011">
    <property type="entry name" value="PROTEIN_KINASE_DOM"/>
    <property type="match status" value="1"/>
</dbReference>
<accession>B0W9W3</accession>
<dbReference type="VEuPathDB" id="VectorBase:CPIJ003860"/>
<comment type="subcellular location">
    <subcellularLocation>
        <location evidence="1">Cell membrane</location>
        <topology evidence="1">Single-pass membrane protein</topology>
    </subcellularLocation>
</comment>